<feature type="compositionally biased region" description="Basic and acidic residues" evidence="1">
    <location>
        <begin position="1113"/>
        <end position="1126"/>
    </location>
</feature>
<feature type="region of interest" description="Disordered" evidence="1">
    <location>
        <begin position="696"/>
        <end position="1126"/>
    </location>
</feature>
<feature type="compositionally biased region" description="Polar residues" evidence="1">
    <location>
        <begin position="1066"/>
        <end position="1079"/>
    </location>
</feature>
<dbReference type="KEGG" id="kdj:28963936"/>
<feature type="compositionally biased region" description="Low complexity" evidence="1">
    <location>
        <begin position="992"/>
        <end position="1025"/>
    </location>
</feature>
<proteinExistence type="predicted"/>
<feature type="compositionally biased region" description="Low complexity" evidence="1">
    <location>
        <begin position="818"/>
        <end position="850"/>
    </location>
</feature>
<evidence type="ECO:0000313" key="3">
    <source>
        <dbReference type="Proteomes" id="UP000078595"/>
    </source>
</evidence>
<sequence length="1126" mass="119336">MTTINRYPELVRSSTMLSSYSSLPTNDELPFLPPLPDTPQHAYKSYLSEEYLLKAKTPITRKLWEERSNSPFENQNEGGSRTLGRLESTRKWDVEIDYPVLTTRQSVFNTPNTINRVPSIDLLKTVRTPSQPKLEEETPSPDSLQTVVQFSKQPTSQPKIAERIIKPLISTNTVKCDSDSDIVDVQAPSKVMSAHPQPSQPRISASFNLPTYIADQSLLADQSIMAASSGDEDSFRLDIDKLRPKPRVSEDLIPSCLATKSTSPPPHKIQLPGHSSLAVPQNPLDRSTLLPRSPAKTAHLLEPTYALNHVEPPWADESEIFETCLDINVNSRESSLSPQKPSHGSQIKNKSKFPPSKIDNGFPSSTSLHAIISVPKVKRTFPASSSAQSLASLGDENEGMAGGDISTLLPVSPMKTAHLLTDSELITNEYLNMEDGEKSFRLPLPSRATPFKPSFMSKTPRKSPPARMSPIKTIVKGLPSHSHSHAGKAPFVDGAADMTFEVKDLLARVNKPKRASGTEESFVDLLHDDLMIDGLDTSMMGPDESMLPPSLRPRGLRGNSMSPIKPTSYASPIRHPSTVLPTTIEHAYPADSIRMPSTHSTHDLASRKTREGHQESQTGTFSRSKSLSRVAEIIERVKHDRARSQITETYENGDDQDKEGPHPALSSPPKTAIRARTFTTARTPAPTTSALALTADTDTVRPSRSRTSMMPASTSTSARRVSLSVGARPLGGSASHDTMDLPSTRPRPSKIDAPPVPTAASRGLTAARPPPSSTTTSRLTSDTSKTAVAPRTARASMAPPAVPALACSRVDPKPRLGSATSTIISSTTASIPSITSRPPVSRISRPPTTSGTVTSSRASSAGVAAIARSSAVGATRTSRPSTAGRSGGLPRPSEGSGLGARSATSNSSSNSSSTAAPGSRPAVKSSTRGFGHDASNTANKASVHPPRPSSTAIPGKILTGPSAVTKTTSMKSRALSTPANSTVPSSKANAGVPAVPTLPRTTLTRPTTSTSASASASAARSAMPSGLAGDARQRDRAELLKKSSLPPSTSTFSQTQIQRSRAGPRTTASATGAVSSLGSNGLPRPSSIRSKMSAPPGSASASGNGTGTGLTALRERLDKLHARQGK</sequence>
<evidence type="ECO:0000256" key="1">
    <source>
        <dbReference type="SAM" id="MobiDB-lite"/>
    </source>
</evidence>
<feature type="compositionally biased region" description="Polar residues" evidence="1">
    <location>
        <begin position="924"/>
        <end position="940"/>
    </location>
</feature>
<feature type="compositionally biased region" description="Low complexity" evidence="1">
    <location>
        <begin position="1093"/>
        <end position="1103"/>
    </location>
</feature>
<dbReference type="AlphaFoldDB" id="A0AAJ8KHP7"/>
<feature type="compositionally biased region" description="Low complexity" evidence="1">
    <location>
        <begin position="773"/>
        <end position="784"/>
    </location>
</feature>
<feature type="compositionally biased region" description="Low complexity" evidence="1">
    <location>
        <begin position="1042"/>
        <end position="1051"/>
    </location>
</feature>
<accession>A0AAJ8KHP7</accession>
<feature type="region of interest" description="Disordered" evidence="1">
    <location>
        <begin position="538"/>
        <end position="557"/>
    </location>
</feature>
<feature type="region of interest" description="Disordered" evidence="1">
    <location>
        <begin position="640"/>
        <end position="670"/>
    </location>
</feature>
<gene>
    <name evidence="2" type="ORF">I303_100235</name>
</gene>
<keyword evidence="3" id="KW-1185">Reference proteome</keyword>
<dbReference type="Proteomes" id="UP000078595">
    <property type="component" value="Chromosome 1"/>
</dbReference>
<feature type="compositionally biased region" description="Low complexity" evidence="1">
    <location>
        <begin position="705"/>
        <end position="719"/>
    </location>
</feature>
<feature type="region of interest" description="Disordered" evidence="1">
    <location>
        <begin position="332"/>
        <end position="356"/>
    </location>
</feature>
<organism evidence="2 3">
    <name type="scientific">Kwoniella dejecticola CBS 10117</name>
    <dbReference type="NCBI Taxonomy" id="1296121"/>
    <lineage>
        <taxon>Eukaryota</taxon>
        <taxon>Fungi</taxon>
        <taxon>Dikarya</taxon>
        <taxon>Basidiomycota</taxon>
        <taxon>Agaricomycotina</taxon>
        <taxon>Tremellomycetes</taxon>
        <taxon>Tremellales</taxon>
        <taxon>Cryptococcaceae</taxon>
        <taxon>Kwoniella</taxon>
    </lineage>
</organism>
<dbReference type="EMBL" id="CP144530">
    <property type="protein sequence ID" value="WWC57701.1"/>
    <property type="molecule type" value="Genomic_DNA"/>
</dbReference>
<feature type="compositionally biased region" description="Low complexity" evidence="1">
    <location>
        <begin position="902"/>
        <end position="916"/>
    </location>
</feature>
<reference evidence="2" key="2">
    <citation type="submission" date="2024-02" db="EMBL/GenBank/DDBJ databases">
        <title>Comparative genomics of Cryptococcus and Kwoniella reveals pathogenesis evolution and contrasting modes of karyotype evolution via chromosome fusion or intercentromeric recombination.</title>
        <authorList>
            <person name="Coelho M.A."/>
            <person name="David-Palma M."/>
            <person name="Shea T."/>
            <person name="Bowers K."/>
            <person name="McGinley-Smith S."/>
            <person name="Mohammad A.W."/>
            <person name="Gnirke A."/>
            <person name="Yurkov A.M."/>
            <person name="Nowrousian M."/>
            <person name="Sun S."/>
            <person name="Cuomo C.A."/>
            <person name="Heitman J."/>
        </authorList>
    </citation>
    <scope>NUCLEOTIDE SEQUENCE</scope>
    <source>
        <strain evidence="2">CBS 10117</strain>
    </source>
</reference>
<feature type="compositionally biased region" description="Basic and acidic residues" evidence="1">
    <location>
        <begin position="1031"/>
        <end position="1041"/>
    </location>
</feature>
<feature type="compositionally biased region" description="Polar residues" evidence="1">
    <location>
        <begin position="875"/>
        <end position="884"/>
    </location>
</feature>
<dbReference type="RefSeq" id="XP_018266262.2">
    <property type="nucleotide sequence ID" value="XM_018403608.2"/>
</dbReference>
<feature type="compositionally biased region" description="Basic and acidic residues" evidence="1">
    <location>
        <begin position="600"/>
        <end position="614"/>
    </location>
</feature>
<feature type="compositionally biased region" description="Polar residues" evidence="1">
    <location>
        <begin position="962"/>
        <end position="988"/>
    </location>
</feature>
<dbReference type="GeneID" id="28963936"/>
<feature type="region of interest" description="Disordered" evidence="1">
    <location>
        <begin position="590"/>
        <end position="627"/>
    </location>
</feature>
<name>A0AAJ8KHP7_9TREE</name>
<protein>
    <submittedName>
        <fullName evidence="2">Uncharacterized protein</fullName>
    </submittedName>
</protein>
<feature type="compositionally biased region" description="Polar residues" evidence="1">
    <location>
        <begin position="615"/>
        <end position="627"/>
    </location>
</feature>
<feature type="compositionally biased region" description="Polar residues" evidence="1">
    <location>
        <begin position="332"/>
        <end position="348"/>
    </location>
</feature>
<reference evidence="2" key="1">
    <citation type="submission" date="2013-07" db="EMBL/GenBank/DDBJ databases">
        <authorList>
            <consortium name="The Broad Institute Genome Sequencing Platform"/>
            <person name="Cuomo C."/>
            <person name="Litvintseva A."/>
            <person name="Chen Y."/>
            <person name="Heitman J."/>
            <person name="Sun S."/>
            <person name="Springer D."/>
            <person name="Dromer F."/>
            <person name="Young S.K."/>
            <person name="Zeng Q."/>
            <person name="Gargeya S."/>
            <person name="Fitzgerald M."/>
            <person name="Abouelleil A."/>
            <person name="Alvarado L."/>
            <person name="Berlin A.M."/>
            <person name="Chapman S.B."/>
            <person name="Dewar J."/>
            <person name="Goldberg J."/>
            <person name="Griggs A."/>
            <person name="Gujja S."/>
            <person name="Hansen M."/>
            <person name="Howarth C."/>
            <person name="Imamovic A."/>
            <person name="Larimer J."/>
            <person name="McCowan C."/>
            <person name="Murphy C."/>
            <person name="Pearson M."/>
            <person name="Priest M."/>
            <person name="Roberts A."/>
            <person name="Saif S."/>
            <person name="Shea T."/>
            <person name="Sykes S."/>
            <person name="Wortman J."/>
            <person name="Nusbaum C."/>
            <person name="Birren B."/>
        </authorList>
    </citation>
    <scope>NUCLEOTIDE SEQUENCE</scope>
    <source>
        <strain evidence="2">CBS 10117</strain>
    </source>
</reference>
<evidence type="ECO:0000313" key="2">
    <source>
        <dbReference type="EMBL" id="WWC57701.1"/>
    </source>
</evidence>